<comment type="catalytic activity">
    <reaction evidence="10 12">
        <text>L-2,4-diaminobutanoate + 2-oxoglutarate = L-aspartate 4-semialdehyde + L-glutamate</text>
        <dbReference type="Rhea" id="RHEA:11160"/>
        <dbReference type="ChEBI" id="CHEBI:16810"/>
        <dbReference type="ChEBI" id="CHEBI:29985"/>
        <dbReference type="ChEBI" id="CHEBI:58761"/>
        <dbReference type="ChEBI" id="CHEBI:537519"/>
        <dbReference type="EC" id="2.6.1.76"/>
    </reaction>
</comment>
<dbReference type="NCBIfam" id="TIGR02407">
    <property type="entry name" value="ectoine_ectB"/>
    <property type="match status" value="1"/>
</dbReference>
<dbReference type="EC" id="2.6.1.76" evidence="5 12"/>
<dbReference type="InterPro" id="IPR005814">
    <property type="entry name" value="Aminotrans_3"/>
</dbReference>
<dbReference type="InterPro" id="IPR012773">
    <property type="entry name" value="Ectoine_EctB"/>
</dbReference>
<reference evidence="14" key="1">
    <citation type="journal article" date="2019" name="Int. J. Syst. Evol. Microbiol.">
        <title>The Global Catalogue of Microorganisms (GCM) 10K type strain sequencing project: providing services to taxonomists for standard genome sequencing and annotation.</title>
        <authorList>
            <consortium name="The Broad Institute Genomics Platform"/>
            <consortium name="The Broad Institute Genome Sequencing Center for Infectious Disease"/>
            <person name="Wu L."/>
            <person name="Ma J."/>
        </authorList>
    </citation>
    <scope>NUCLEOTIDE SEQUENCE [LARGE SCALE GENOMIC DNA]</scope>
    <source>
        <strain evidence="14">JCM 12165</strain>
    </source>
</reference>
<evidence type="ECO:0000256" key="9">
    <source>
        <dbReference type="ARBA" id="ARBA00022898"/>
    </source>
</evidence>
<comment type="similarity">
    <text evidence="4 11">Belongs to the class-III pyridoxal-phosphate-dependent aminotransferase family.</text>
</comment>
<protein>
    <recommendedName>
        <fullName evidence="6 12">Diaminobutyrate--2-oxoglutarate transaminase</fullName>
        <ecNumber evidence="5 12">2.6.1.76</ecNumber>
    </recommendedName>
    <alternativeName>
        <fullName evidence="12">DABA aminotransferase</fullName>
    </alternativeName>
</protein>
<dbReference type="InterPro" id="IPR015424">
    <property type="entry name" value="PyrdxlP-dep_Trfase"/>
</dbReference>
<comment type="cofactor">
    <cofactor evidence="1 12">
        <name>pyridoxal 5'-phosphate</name>
        <dbReference type="ChEBI" id="CHEBI:597326"/>
    </cofactor>
</comment>
<evidence type="ECO:0000313" key="14">
    <source>
        <dbReference type="Proteomes" id="UP001595896"/>
    </source>
</evidence>
<keyword evidence="9 11" id="KW-0663">Pyridoxal phosphate</keyword>
<evidence type="ECO:0000256" key="3">
    <source>
        <dbReference type="ARBA" id="ARBA00004946"/>
    </source>
</evidence>
<evidence type="ECO:0000256" key="4">
    <source>
        <dbReference type="ARBA" id="ARBA00008954"/>
    </source>
</evidence>
<evidence type="ECO:0000256" key="1">
    <source>
        <dbReference type="ARBA" id="ARBA00001933"/>
    </source>
</evidence>
<dbReference type="EMBL" id="JBHSGK010000003">
    <property type="protein sequence ID" value="MFC4735766.1"/>
    <property type="molecule type" value="Genomic_DNA"/>
</dbReference>
<accession>A0ABV9NU61</accession>
<evidence type="ECO:0000256" key="10">
    <source>
        <dbReference type="ARBA" id="ARBA00049111"/>
    </source>
</evidence>
<dbReference type="PANTHER" id="PTHR43552">
    <property type="entry name" value="DIAMINOBUTYRATE--2-OXOGLUTARATE AMINOTRANSFERASE"/>
    <property type="match status" value="1"/>
</dbReference>
<organism evidence="13 14">
    <name type="scientific">Bacillus daqingensis</name>
    <dbReference type="NCBI Taxonomy" id="872396"/>
    <lineage>
        <taxon>Bacteria</taxon>
        <taxon>Bacillati</taxon>
        <taxon>Bacillota</taxon>
        <taxon>Bacilli</taxon>
        <taxon>Bacillales</taxon>
        <taxon>Bacillaceae</taxon>
        <taxon>Bacillus</taxon>
    </lineage>
</organism>
<evidence type="ECO:0000256" key="6">
    <source>
        <dbReference type="ARBA" id="ARBA00014798"/>
    </source>
</evidence>
<comment type="function">
    <text evidence="2 12">Catalyzes reversively the conversion of L-aspartate beta-semialdehyde (ASA) to L-2,4-diaminobutyrate (DABA) by transamination with L-glutamate.</text>
</comment>
<evidence type="ECO:0000256" key="7">
    <source>
        <dbReference type="ARBA" id="ARBA00022576"/>
    </source>
</evidence>
<evidence type="ECO:0000256" key="11">
    <source>
        <dbReference type="RuleBase" id="RU003560"/>
    </source>
</evidence>
<comment type="pathway">
    <text evidence="3 12">Amine and polyamine biosynthesis; ectoine biosynthesis; L-ectoine from L-aspartate 4-semialdehyde: step 1/3.</text>
</comment>
<keyword evidence="7 12" id="KW-0032">Aminotransferase</keyword>
<gene>
    <name evidence="13" type="primary">ectB</name>
    <name evidence="13" type="ORF">ACFO4L_04125</name>
</gene>
<evidence type="ECO:0000256" key="12">
    <source>
        <dbReference type="RuleBase" id="RU365034"/>
    </source>
</evidence>
<dbReference type="InterPro" id="IPR015422">
    <property type="entry name" value="PyrdxlP-dep_Trfase_small"/>
</dbReference>
<dbReference type="InterPro" id="IPR015421">
    <property type="entry name" value="PyrdxlP-dep_Trfase_major"/>
</dbReference>
<dbReference type="InterPro" id="IPR049704">
    <property type="entry name" value="Aminotrans_3_PPA_site"/>
</dbReference>
<dbReference type="NCBIfam" id="TIGR00709">
    <property type="entry name" value="dat"/>
    <property type="match status" value="1"/>
</dbReference>
<dbReference type="PANTHER" id="PTHR43552:SF2">
    <property type="entry name" value="DIAMINOBUTYRATE--2-OXOGLUTARATE TRANSAMINASE"/>
    <property type="match status" value="1"/>
</dbReference>
<evidence type="ECO:0000256" key="2">
    <source>
        <dbReference type="ARBA" id="ARBA00002189"/>
    </source>
</evidence>
<dbReference type="GO" id="GO:0045303">
    <property type="term" value="F:diaminobutyrate-2-oxoglutarate transaminase activity"/>
    <property type="evidence" value="ECO:0007669"/>
    <property type="project" value="UniProtKB-EC"/>
</dbReference>
<dbReference type="InterPro" id="IPR004637">
    <property type="entry name" value="Dat"/>
</dbReference>
<name>A0ABV9NU61_9BACI</name>
<dbReference type="PIRSF" id="PIRSF000521">
    <property type="entry name" value="Transaminase_4ab_Lys_Orn"/>
    <property type="match status" value="1"/>
</dbReference>
<dbReference type="Pfam" id="PF00202">
    <property type="entry name" value="Aminotran_3"/>
    <property type="match status" value="1"/>
</dbReference>
<dbReference type="Gene3D" id="3.40.640.10">
    <property type="entry name" value="Type I PLP-dependent aspartate aminotransferase-like (Major domain)"/>
    <property type="match status" value="1"/>
</dbReference>
<dbReference type="NCBIfam" id="NF006733">
    <property type="entry name" value="PRK09264.1"/>
    <property type="match status" value="1"/>
</dbReference>
<dbReference type="CDD" id="cd00610">
    <property type="entry name" value="OAT_like"/>
    <property type="match status" value="1"/>
</dbReference>
<dbReference type="PROSITE" id="PS00600">
    <property type="entry name" value="AA_TRANSFER_CLASS_3"/>
    <property type="match status" value="1"/>
</dbReference>
<evidence type="ECO:0000256" key="8">
    <source>
        <dbReference type="ARBA" id="ARBA00022679"/>
    </source>
</evidence>
<dbReference type="Proteomes" id="UP001595896">
    <property type="component" value="Unassembled WGS sequence"/>
</dbReference>
<proteinExistence type="inferred from homology"/>
<evidence type="ECO:0000256" key="5">
    <source>
        <dbReference type="ARBA" id="ARBA00013155"/>
    </source>
</evidence>
<dbReference type="RefSeq" id="WP_377908403.1">
    <property type="nucleotide sequence ID" value="NZ_JBHSGK010000003.1"/>
</dbReference>
<sequence length="428" mass="47506">MNEKLKLVEDVESSVRSYVRSFPAVFTKAKGHEIWDEEGNRYLDFFSGAGALNYGHNDENMKQKLLDYITNDGITHSLDMATDAKVNFMEKFRDVILKPRGMTYRMMFPGPTGANTVESALKIARKMTGRTDIISFTNGFHGMTIGALSVTGNSMKRQGAGIPLNHTVTMPYDQFTGNEQDSLKYFERFLEDNGSGVAIPAAVILETVQGEGGINAARMGWIRKLQEICREWGILFIIDDVQAGVGRTGTFFSFEPAGIEPDVICLSKSIGGYGLPLAVTLIKPELDKWKPGEHNGTFRGNNMAFVTASEALEYWRDPAFEEGIQERGRRMTAFLEKMVETYPDMTGRRKGRGLMQGIASDVDGFAELVAEHAFKHRMILETAGGNDEVFKLFPPLNIPLDALDEGFAIIETCIKEALQVQDQSTTSS</sequence>
<keyword evidence="8 12" id="KW-0808">Transferase</keyword>
<comment type="caution">
    <text evidence="13">The sequence shown here is derived from an EMBL/GenBank/DDBJ whole genome shotgun (WGS) entry which is preliminary data.</text>
</comment>
<dbReference type="Gene3D" id="3.90.1150.10">
    <property type="entry name" value="Aspartate Aminotransferase, domain 1"/>
    <property type="match status" value="1"/>
</dbReference>
<evidence type="ECO:0000313" key="13">
    <source>
        <dbReference type="EMBL" id="MFC4735766.1"/>
    </source>
</evidence>
<keyword evidence="14" id="KW-1185">Reference proteome</keyword>
<dbReference type="SUPFAM" id="SSF53383">
    <property type="entry name" value="PLP-dependent transferases"/>
    <property type="match status" value="1"/>
</dbReference>